<dbReference type="SUPFAM" id="SSF55729">
    <property type="entry name" value="Acyl-CoA N-acyltransferases (Nat)"/>
    <property type="match status" value="1"/>
</dbReference>
<evidence type="ECO:0000313" key="2">
    <source>
        <dbReference type="EMBL" id="SDZ05782.1"/>
    </source>
</evidence>
<dbReference type="GO" id="GO:0016747">
    <property type="term" value="F:acyltransferase activity, transferring groups other than amino-acyl groups"/>
    <property type="evidence" value="ECO:0007669"/>
    <property type="project" value="InterPro"/>
</dbReference>
<feature type="domain" description="N-acetyltransferase" evidence="1">
    <location>
        <begin position="7"/>
        <end position="159"/>
    </location>
</feature>
<dbReference type="EMBL" id="FNPE01000011">
    <property type="protein sequence ID" value="SDZ05782.1"/>
    <property type="molecule type" value="Genomic_DNA"/>
</dbReference>
<dbReference type="Gene3D" id="3.40.630.30">
    <property type="match status" value="1"/>
</dbReference>
<dbReference type="InterPro" id="IPR016181">
    <property type="entry name" value="Acyl_CoA_acyltransferase"/>
</dbReference>
<dbReference type="AlphaFoldDB" id="A0A1H3PWU8"/>
<dbReference type="Proteomes" id="UP000183417">
    <property type="component" value="Unassembled WGS sequence"/>
</dbReference>
<proteinExistence type="predicted"/>
<keyword evidence="2" id="KW-0808">Transferase</keyword>
<evidence type="ECO:0000259" key="1">
    <source>
        <dbReference type="PROSITE" id="PS51186"/>
    </source>
</evidence>
<dbReference type="PANTHER" id="PTHR43305:SF1">
    <property type="entry name" value="FAMILY N-ACETYLTRANSFERASE, PUTATIVE (AFU_ORTHOLOGUE AFUA_2G01380)-RELATED"/>
    <property type="match status" value="1"/>
</dbReference>
<accession>A0A1H3PWU8</accession>
<dbReference type="GeneID" id="94689744"/>
<protein>
    <submittedName>
        <fullName evidence="2">Acetyltransferase (GNAT) family protein</fullName>
    </submittedName>
</protein>
<sequence length="163" mass="18149">MDKPAVALLAPNPAEDWDEVRQIFREYAASLDVDLQFQDFEAEIADLPGDYAAPRGHILLARVDGAVAGCCALRPLDNCDYANAAEMRRLFVRKAFRGFGLGRQLAEAMLDVARQAGYDHVLLDTLDDMESARALYVDLGFEEIPPYYHNPIAGAHYLKADIF</sequence>
<organism evidence="2 3">
    <name type="scientific">Delftia lacustris</name>
    <dbReference type="NCBI Taxonomy" id="558537"/>
    <lineage>
        <taxon>Bacteria</taxon>
        <taxon>Pseudomonadati</taxon>
        <taxon>Pseudomonadota</taxon>
        <taxon>Betaproteobacteria</taxon>
        <taxon>Burkholderiales</taxon>
        <taxon>Comamonadaceae</taxon>
        <taxon>Delftia</taxon>
    </lineage>
</organism>
<dbReference type="CDD" id="cd04301">
    <property type="entry name" value="NAT_SF"/>
    <property type="match status" value="1"/>
</dbReference>
<name>A0A1H3PWU8_9BURK</name>
<dbReference type="PROSITE" id="PS51186">
    <property type="entry name" value="GNAT"/>
    <property type="match status" value="1"/>
</dbReference>
<dbReference type="Pfam" id="PF00583">
    <property type="entry name" value="Acetyltransf_1"/>
    <property type="match status" value="1"/>
</dbReference>
<gene>
    <name evidence="2" type="ORF">SAMN05421547_111118</name>
</gene>
<evidence type="ECO:0000313" key="3">
    <source>
        <dbReference type="Proteomes" id="UP000183417"/>
    </source>
</evidence>
<dbReference type="RefSeq" id="WP_016448511.1">
    <property type="nucleotide sequence ID" value="NZ_AP025556.1"/>
</dbReference>
<dbReference type="InterPro" id="IPR000182">
    <property type="entry name" value="GNAT_dom"/>
</dbReference>
<reference evidence="2 3" key="1">
    <citation type="submission" date="2016-10" db="EMBL/GenBank/DDBJ databases">
        <authorList>
            <person name="de Groot N.N."/>
        </authorList>
    </citation>
    <scope>NUCLEOTIDE SEQUENCE [LARGE SCALE GENOMIC DNA]</scope>
    <source>
        <strain evidence="2 3">LMG 24775</strain>
    </source>
</reference>
<dbReference type="PANTHER" id="PTHR43305">
    <property type="entry name" value="FAMILY N-ACETYLTRANSFERASE, PUTATIVE (AFU_ORTHOLOGUE AFUA_2G01380)-RELATED"/>
    <property type="match status" value="1"/>
</dbReference>
<dbReference type="InterPro" id="IPR052777">
    <property type="entry name" value="Acetyltransferase_Enz"/>
</dbReference>